<sequence length="124" mass="14074">MAGAVLSTPYLLFYMPEETIASLTERWTVWVARDATVVTRKDQGQDTSGVLFELLRTRIMLRPALTEAVAIAEPRLNREQSAGTSLIFYPFLPWPWPNAVMAYLVDGDPDTLWLVPRELTVDDF</sequence>
<dbReference type="Proteomes" id="UP000178953">
    <property type="component" value="Unassembled WGS sequence"/>
</dbReference>
<proteinExistence type="predicted"/>
<gene>
    <name evidence="1" type="ORF">BEL07_22820</name>
</gene>
<evidence type="ECO:0000313" key="1">
    <source>
        <dbReference type="EMBL" id="OFJ51408.1"/>
    </source>
</evidence>
<name>A0A1E8PYP5_9MYCO</name>
<dbReference type="EMBL" id="MCHX01000067">
    <property type="protein sequence ID" value="OFJ51408.1"/>
    <property type="molecule type" value="Genomic_DNA"/>
</dbReference>
<evidence type="ECO:0000313" key="2">
    <source>
        <dbReference type="Proteomes" id="UP000178953"/>
    </source>
</evidence>
<dbReference type="RefSeq" id="WP_070355353.1">
    <property type="nucleotide sequence ID" value="NZ_MCHX01000067.1"/>
</dbReference>
<dbReference type="AlphaFoldDB" id="A0A1E8PYP5"/>
<reference evidence="1 2" key="1">
    <citation type="submission" date="2016-09" db="EMBL/GenBank/DDBJ databases">
        <title>genome sequence of Mycobacterium sp. 739 SCH.</title>
        <authorList>
            <person name="Greninger A.L."/>
            <person name="Qin X."/>
            <person name="Jerome K."/>
            <person name="Vora S."/>
            <person name="Quinn K."/>
        </authorList>
    </citation>
    <scope>NUCLEOTIDE SEQUENCE [LARGE SCALE GENOMIC DNA]</scope>
    <source>
        <strain evidence="1 2">SCH</strain>
    </source>
</reference>
<keyword evidence="2" id="KW-1185">Reference proteome</keyword>
<comment type="caution">
    <text evidence="1">The sequence shown here is derived from an EMBL/GenBank/DDBJ whole genome shotgun (WGS) entry which is preliminary data.</text>
</comment>
<accession>A0A1E8PYP5</accession>
<protein>
    <submittedName>
        <fullName evidence="1">Uncharacterized protein</fullName>
    </submittedName>
</protein>
<organism evidence="1 2">
    <name type="scientific">Mycolicibacterium grossiae</name>
    <dbReference type="NCBI Taxonomy" id="1552759"/>
    <lineage>
        <taxon>Bacteria</taxon>
        <taxon>Bacillati</taxon>
        <taxon>Actinomycetota</taxon>
        <taxon>Actinomycetes</taxon>
        <taxon>Mycobacteriales</taxon>
        <taxon>Mycobacteriaceae</taxon>
        <taxon>Mycolicibacterium</taxon>
    </lineage>
</organism>